<sequence length="193" mass="19679">MRMQTRGRGLKFASVIAVVVLALTGFSSGKGHGGTSSSGSSGGSGDGSGGGGCSSSSQDHDSSSSSSGGTTSGLGKSDDDDDDSYDGNDSYDDSDSYGEPTADALQDAHVKLISCATVKAPYATVEVRNPNAVDASFDVAVLFEEAGGTKSMGKVDSIEVPAKDKVTAKIEVDDLRRLKLIDHCEVEENAPQS</sequence>
<evidence type="ECO:0000313" key="2">
    <source>
        <dbReference type="EMBL" id="BBC34111.1"/>
    </source>
</evidence>
<feature type="compositionally biased region" description="Gly residues" evidence="1">
    <location>
        <begin position="28"/>
        <end position="53"/>
    </location>
</feature>
<protein>
    <recommendedName>
        <fullName evidence="4">Secreted protein</fullName>
    </recommendedName>
</protein>
<evidence type="ECO:0008006" key="4">
    <source>
        <dbReference type="Google" id="ProtNLM"/>
    </source>
</evidence>
<reference evidence="2 3" key="1">
    <citation type="journal article" date="2010" name="ChemBioChem">
        <title>Cloning and characterization of the biosynthetic gene cluster of 16-membered macrolide antibiotic FD-891: involvement of a dual functional cytochrome P450 monooxygenase catalyzing epoxidation and hydroxylation.</title>
        <authorList>
            <person name="Kudo F."/>
            <person name="Motegi A."/>
            <person name="Mizoue K."/>
            <person name="Eguchi T."/>
        </authorList>
    </citation>
    <scope>NUCLEOTIDE SEQUENCE [LARGE SCALE GENOMIC DNA]</scope>
    <source>
        <strain evidence="2 3">A-8890</strain>
    </source>
</reference>
<dbReference type="EMBL" id="AP018448">
    <property type="protein sequence ID" value="BBC34111.1"/>
    <property type="molecule type" value="Genomic_DNA"/>
</dbReference>
<dbReference type="RefSeq" id="WP_350284014.1">
    <property type="nucleotide sequence ID" value="NZ_AP018448.1"/>
</dbReference>
<feature type="region of interest" description="Disordered" evidence="1">
    <location>
        <begin position="27"/>
        <end position="103"/>
    </location>
</feature>
<keyword evidence="3" id="KW-1185">Reference proteome</keyword>
<feature type="compositionally biased region" description="Low complexity" evidence="1">
    <location>
        <begin position="63"/>
        <end position="75"/>
    </location>
</feature>
<reference evidence="2 3" key="2">
    <citation type="journal article" date="2023" name="ChemBioChem">
        <title>Acyltransferase Domain Exchange between Two Independent Type I Polyketide Synthases in the Same Producer Strain of Macrolide Antibiotics.</title>
        <authorList>
            <person name="Kudo F."/>
            <person name="Kishikawa K."/>
            <person name="Tsuboi K."/>
            <person name="Kido T."/>
            <person name="Usui T."/>
            <person name="Hashimoto J."/>
            <person name="Shin-Ya K."/>
            <person name="Miyanaga A."/>
            <person name="Eguchi T."/>
        </authorList>
    </citation>
    <scope>NUCLEOTIDE SEQUENCE [LARGE SCALE GENOMIC DNA]</scope>
    <source>
        <strain evidence="2 3">A-8890</strain>
    </source>
</reference>
<proteinExistence type="predicted"/>
<organism evidence="2 3">
    <name type="scientific">Streptomyces graminofaciens</name>
    <dbReference type="NCBI Taxonomy" id="68212"/>
    <lineage>
        <taxon>Bacteria</taxon>
        <taxon>Bacillati</taxon>
        <taxon>Actinomycetota</taxon>
        <taxon>Actinomycetes</taxon>
        <taxon>Kitasatosporales</taxon>
        <taxon>Streptomycetaceae</taxon>
        <taxon>Streptomyces</taxon>
    </lineage>
</organism>
<accession>A0ABM7FDC0</accession>
<name>A0ABM7FDC0_9ACTN</name>
<dbReference type="Proteomes" id="UP001321542">
    <property type="component" value="Chromosome"/>
</dbReference>
<gene>
    <name evidence="2" type="ORF">SGFS_054050</name>
</gene>
<evidence type="ECO:0000313" key="3">
    <source>
        <dbReference type="Proteomes" id="UP001321542"/>
    </source>
</evidence>
<evidence type="ECO:0000256" key="1">
    <source>
        <dbReference type="SAM" id="MobiDB-lite"/>
    </source>
</evidence>
<feature type="compositionally biased region" description="Acidic residues" evidence="1">
    <location>
        <begin position="78"/>
        <end position="96"/>
    </location>
</feature>